<comment type="caution">
    <text evidence="2">The sequence shown here is derived from an EMBL/GenBank/DDBJ whole genome shotgun (WGS) entry which is preliminary data.</text>
</comment>
<dbReference type="Proteomes" id="UP000887226">
    <property type="component" value="Unassembled WGS sequence"/>
</dbReference>
<feature type="region of interest" description="Disordered" evidence="1">
    <location>
        <begin position="155"/>
        <end position="199"/>
    </location>
</feature>
<feature type="region of interest" description="Disordered" evidence="1">
    <location>
        <begin position="48"/>
        <end position="141"/>
    </location>
</feature>
<feature type="compositionally biased region" description="Polar residues" evidence="1">
    <location>
        <begin position="126"/>
        <end position="141"/>
    </location>
</feature>
<evidence type="ECO:0000313" key="3">
    <source>
        <dbReference type="Proteomes" id="UP000887226"/>
    </source>
</evidence>
<gene>
    <name evidence="2" type="ORF">BJ878DRAFT_476563</name>
</gene>
<sequence length="199" mass="22215">MGRSAAYQCYIAHQIISTRLYTQPVVHVTNNYHGMTINGNFMLASGREETAKSHTTQDTPSSRAAQVRGKAPERYEPAEEYESYEESSTESNTSRTSSIVPKARSGASRSTAGPRDHTYLDEGYDSITTSSTQSKHSERVSSGFSEILNIAAHKRSKRISPKTDIEEHSLSGDETHLAKQENDDYLDDSDDVRYKELRS</sequence>
<feature type="compositionally biased region" description="Basic and acidic residues" evidence="1">
    <location>
        <begin position="161"/>
        <end position="182"/>
    </location>
</feature>
<protein>
    <submittedName>
        <fullName evidence="2">Uncharacterized protein</fullName>
    </submittedName>
</protein>
<name>A0A9P7ZAS2_9HELO</name>
<evidence type="ECO:0000313" key="2">
    <source>
        <dbReference type="EMBL" id="KAG9248407.1"/>
    </source>
</evidence>
<keyword evidence="3" id="KW-1185">Reference proteome</keyword>
<reference evidence="2" key="1">
    <citation type="journal article" date="2021" name="IMA Fungus">
        <title>Genomic characterization of three marine fungi, including Emericellopsis atlantica sp. nov. with signatures of a generalist lifestyle and marine biomass degradation.</title>
        <authorList>
            <person name="Hagestad O.C."/>
            <person name="Hou L."/>
            <person name="Andersen J.H."/>
            <person name="Hansen E.H."/>
            <person name="Altermark B."/>
            <person name="Li C."/>
            <person name="Kuhnert E."/>
            <person name="Cox R.J."/>
            <person name="Crous P.W."/>
            <person name="Spatafora J.W."/>
            <person name="Lail K."/>
            <person name="Amirebrahimi M."/>
            <person name="Lipzen A."/>
            <person name="Pangilinan J."/>
            <person name="Andreopoulos W."/>
            <person name="Hayes R.D."/>
            <person name="Ng V."/>
            <person name="Grigoriev I.V."/>
            <person name="Jackson S.A."/>
            <person name="Sutton T.D.S."/>
            <person name="Dobson A.D.W."/>
            <person name="Rama T."/>
        </authorList>
    </citation>
    <scope>NUCLEOTIDE SEQUENCE</scope>
    <source>
        <strain evidence="2">TRa3180A</strain>
    </source>
</reference>
<dbReference type="EMBL" id="MU253750">
    <property type="protein sequence ID" value="KAG9248407.1"/>
    <property type="molecule type" value="Genomic_DNA"/>
</dbReference>
<dbReference type="AlphaFoldDB" id="A0A9P7ZAS2"/>
<evidence type="ECO:0000256" key="1">
    <source>
        <dbReference type="SAM" id="MobiDB-lite"/>
    </source>
</evidence>
<feature type="compositionally biased region" description="Low complexity" evidence="1">
    <location>
        <begin position="89"/>
        <end position="98"/>
    </location>
</feature>
<organism evidence="2 3">
    <name type="scientific">Calycina marina</name>
    <dbReference type="NCBI Taxonomy" id="1763456"/>
    <lineage>
        <taxon>Eukaryota</taxon>
        <taxon>Fungi</taxon>
        <taxon>Dikarya</taxon>
        <taxon>Ascomycota</taxon>
        <taxon>Pezizomycotina</taxon>
        <taxon>Leotiomycetes</taxon>
        <taxon>Helotiales</taxon>
        <taxon>Pezizellaceae</taxon>
        <taxon>Calycina</taxon>
    </lineage>
</organism>
<proteinExistence type="predicted"/>
<feature type="compositionally biased region" description="Polar residues" evidence="1">
    <location>
        <begin position="53"/>
        <end position="64"/>
    </location>
</feature>
<feature type="compositionally biased region" description="Acidic residues" evidence="1">
    <location>
        <begin position="78"/>
        <end position="88"/>
    </location>
</feature>
<accession>A0A9P7ZAS2</accession>